<evidence type="ECO:0000256" key="11">
    <source>
        <dbReference type="HAMAP-Rule" id="MF_00276"/>
    </source>
</evidence>
<feature type="transmembrane region" description="Helical" evidence="11">
    <location>
        <begin position="29"/>
        <end position="47"/>
    </location>
</feature>
<keyword evidence="7 11" id="KW-0630">Potassium</keyword>
<evidence type="ECO:0000256" key="5">
    <source>
        <dbReference type="ARBA" id="ARBA00022741"/>
    </source>
</evidence>
<dbReference type="GO" id="GO:0008556">
    <property type="term" value="F:P-type potassium transmembrane transporter activity"/>
    <property type="evidence" value="ECO:0007669"/>
    <property type="project" value="InterPro"/>
</dbReference>
<dbReference type="GO" id="GO:0005524">
    <property type="term" value="F:ATP binding"/>
    <property type="evidence" value="ECO:0007669"/>
    <property type="project" value="UniProtKB-UniRule"/>
</dbReference>
<dbReference type="RefSeq" id="WP_176070777.1">
    <property type="nucleotide sequence ID" value="NZ_JABWMJ010000010.1"/>
</dbReference>
<comment type="function">
    <text evidence="11">Part of the high-affinity ATP-driven potassium transport (or Kdp) system, which catalyzes the hydrolysis of ATP coupled with the electrogenic transport of potassium into the cytoplasm. This subunit acts as a catalytic chaperone that increases the ATP-binding affinity of the ATP-hydrolyzing subunit KdpB by the formation of a transient KdpB/KdpC/ATP ternary complex.</text>
</comment>
<keyword evidence="8 11" id="KW-1133">Transmembrane helix</keyword>
<evidence type="ECO:0000256" key="3">
    <source>
        <dbReference type="ARBA" id="ARBA00022538"/>
    </source>
</evidence>
<evidence type="ECO:0000256" key="4">
    <source>
        <dbReference type="ARBA" id="ARBA00022692"/>
    </source>
</evidence>
<dbReference type="PANTHER" id="PTHR30042">
    <property type="entry name" value="POTASSIUM-TRANSPORTING ATPASE C CHAIN"/>
    <property type="match status" value="1"/>
</dbReference>
<dbReference type="InterPro" id="IPR003820">
    <property type="entry name" value="KdpC"/>
</dbReference>
<comment type="subcellular location">
    <subcellularLocation>
        <location evidence="11">Cell membrane</location>
        <topology evidence="11">Single-pass membrane protein</topology>
    </subcellularLocation>
</comment>
<keyword evidence="4 11" id="KW-0812">Transmembrane</keyword>
<keyword evidence="6 11" id="KW-0067">ATP-binding</keyword>
<dbReference type="Pfam" id="PF02669">
    <property type="entry name" value="KdpC"/>
    <property type="match status" value="1"/>
</dbReference>
<comment type="caution">
    <text evidence="12">The sequence shown here is derived from an EMBL/GenBank/DDBJ whole genome shotgun (WGS) entry which is preliminary data.</text>
</comment>
<dbReference type="NCBIfam" id="TIGR00681">
    <property type="entry name" value="kdpC"/>
    <property type="match status" value="1"/>
</dbReference>
<dbReference type="AlphaFoldDB" id="A0A7Y6NRD9"/>
<reference evidence="12 13" key="1">
    <citation type="submission" date="2020-06" db="EMBL/GenBank/DDBJ databases">
        <title>Schlegella sp. ID0723 isolated from air conditioner.</title>
        <authorList>
            <person name="Kim D.Y."/>
            <person name="Kim D.-U."/>
        </authorList>
    </citation>
    <scope>NUCLEOTIDE SEQUENCE [LARGE SCALE GENOMIC DNA]</scope>
    <source>
        <strain evidence="12 13">ID0723</strain>
    </source>
</reference>
<proteinExistence type="inferred from homology"/>
<dbReference type="Proteomes" id="UP000529637">
    <property type="component" value="Unassembled WGS sequence"/>
</dbReference>
<dbReference type="NCBIfam" id="NF001454">
    <property type="entry name" value="PRK00315.1"/>
    <property type="match status" value="1"/>
</dbReference>
<keyword evidence="5 11" id="KW-0547">Nucleotide-binding</keyword>
<keyword evidence="13" id="KW-1185">Reference proteome</keyword>
<keyword evidence="2 11" id="KW-1003">Cell membrane</keyword>
<dbReference type="GO" id="GO:0005886">
    <property type="term" value="C:plasma membrane"/>
    <property type="evidence" value="ECO:0007669"/>
    <property type="project" value="UniProtKB-SubCell"/>
</dbReference>
<organism evidence="12 13">
    <name type="scientific">Piscinibacter koreensis</name>
    <dbReference type="NCBI Taxonomy" id="2742824"/>
    <lineage>
        <taxon>Bacteria</taxon>
        <taxon>Pseudomonadati</taxon>
        <taxon>Pseudomonadota</taxon>
        <taxon>Betaproteobacteria</taxon>
        <taxon>Burkholderiales</taxon>
        <taxon>Sphaerotilaceae</taxon>
        <taxon>Piscinibacter</taxon>
    </lineage>
</organism>
<sequence>MNTTLATPSPAAATAAEPAERRSALLRPALTLFVVLSAVTGLLYPLVTTGVAQLVFPHAANGSLIVRDGKAVGSELIGQAFNDPGFFWSRPSATGPMPYNAANSSGSNLGPSNPALADAVRARVEALRAADPGNAAPVPVDLVTASASGLDPHISRAAADYQVSRVARVRVLPAARVRALVEQHTERPLLGFIGEPRVHVLKLNLALDSVRGTARGPAASSARTPAP</sequence>
<comment type="subunit">
    <text evidence="11">The system is composed of three essential subunits: KdpA, KdpB and KdpC.</text>
</comment>
<evidence type="ECO:0000313" key="12">
    <source>
        <dbReference type="EMBL" id="NUZ07934.1"/>
    </source>
</evidence>
<evidence type="ECO:0000256" key="7">
    <source>
        <dbReference type="ARBA" id="ARBA00022958"/>
    </source>
</evidence>
<evidence type="ECO:0000256" key="1">
    <source>
        <dbReference type="ARBA" id="ARBA00022448"/>
    </source>
</evidence>
<evidence type="ECO:0000256" key="8">
    <source>
        <dbReference type="ARBA" id="ARBA00022989"/>
    </source>
</evidence>
<dbReference type="HAMAP" id="MF_00276">
    <property type="entry name" value="KdpC"/>
    <property type="match status" value="1"/>
</dbReference>
<name>A0A7Y6NRD9_9BURK</name>
<keyword evidence="3 11" id="KW-0633">Potassium transport</keyword>
<keyword evidence="9 11" id="KW-0406">Ion transport</keyword>
<accession>A0A7Y6NRD9</accession>
<keyword evidence="1 11" id="KW-0813">Transport</keyword>
<evidence type="ECO:0000313" key="13">
    <source>
        <dbReference type="Proteomes" id="UP000529637"/>
    </source>
</evidence>
<evidence type="ECO:0000256" key="2">
    <source>
        <dbReference type="ARBA" id="ARBA00022475"/>
    </source>
</evidence>
<dbReference type="PIRSF" id="PIRSF001296">
    <property type="entry name" value="K_ATPase_KdpC"/>
    <property type="match status" value="1"/>
</dbReference>
<evidence type="ECO:0000256" key="9">
    <source>
        <dbReference type="ARBA" id="ARBA00023065"/>
    </source>
</evidence>
<keyword evidence="10 11" id="KW-0472">Membrane</keyword>
<protein>
    <recommendedName>
        <fullName evidence="11">Potassium-transporting ATPase KdpC subunit</fullName>
    </recommendedName>
    <alternativeName>
        <fullName evidence="11">ATP phosphohydrolase [potassium-transporting] C chain</fullName>
    </alternativeName>
    <alternativeName>
        <fullName evidence="11">Potassium-binding and translocating subunit C</fullName>
    </alternativeName>
    <alternativeName>
        <fullName evidence="11">Potassium-translocating ATPase C chain</fullName>
    </alternativeName>
</protein>
<comment type="similarity">
    <text evidence="11">Belongs to the KdpC family.</text>
</comment>
<evidence type="ECO:0000256" key="10">
    <source>
        <dbReference type="ARBA" id="ARBA00023136"/>
    </source>
</evidence>
<gene>
    <name evidence="11 12" type="primary">kdpC</name>
    <name evidence="12" type="ORF">HQN59_19395</name>
</gene>
<dbReference type="EMBL" id="JABWMJ010000010">
    <property type="protein sequence ID" value="NUZ07934.1"/>
    <property type="molecule type" value="Genomic_DNA"/>
</dbReference>
<evidence type="ECO:0000256" key="6">
    <source>
        <dbReference type="ARBA" id="ARBA00022840"/>
    </source>
</evidence>
<dbReference type="PANTHER" id="PTHR30042:SF2">
    <property type="entry name" value="POTASSIUM-TRANSPORTING ATPASE KDPC SUBUNIT"/>
    <property type="match status" value="1"/>
</dbReference>